<gene>
    <name evidence="1" type="ORF">GALMADRAFT_723185</name>
</gene>
<dbReference type="Proteomes" id="UP000027222">
    <property type="component" value="Unassembled WGS sequence"/>
</dbReference>
<dbReference type="PANTHER" id="PTHR19959">
    <property type="entry name" value="KINESIN LIGHT CHAIN"/>
    <property type="match status" value="1"/>
</dbReference>
<dbReference type="SUPFAM" id="SSF48452">
    <property type="entry name" value="TPR-like"/>
    <property type="match status" value="3"/>
</dbReference>
<evidence type="ECO:0008006" key="3">
    <source>
        <dbReference type="Google" id="ProtNLM"/>
    </source>
</evidence>
<dbReference type="OrthoDB" id="2978551at2759"/>
<dbReference type="Pfam" id="PF13374">
    <property type="entry name" value="TPR_10"/>
    <property type="match status" value="1"/>
</dbReference>
<dbReference type="SMART" id="SM00028">
    <property type="entry name" value="TPR"/>
    <property type="match status" value="6"/>
</dbReference>
<dbReference type="InterPro" id="IPR019734">
    <property type="entry name" value="TPR_rpt"/>
</dbReference>
<evidence type="ECO:0000313" key="1">
    <source>
        <dbReference type="EMBL" id="KDR73169.1"/>
    </source>
</evidence>
<dbReference type="STRING" id="685588.A0A067SZQ4"/>
<organism evidence="1 2">
    <name type="scientific">Galerina marginata (strain CBS 339.88)</name>
    <dbReference type="NCBI Taxonomy" id="685588"/>
    <lineage>
        <taxon>Eukaryota</taxon>
        <taxon>Fungi</taxon>
        <taxon>Dikarya</taxon>
        <taxon>Basidiomycota</taxon>
        <taxon>Agaricomycotina</taxon>
        <taxon>Agaricomycetes</taxon>
        <taxon>Agaricomycetidae</taxon>
        <taxon>Agaricales</taxon>
        <taxon>Agaricineae</taxon>
        <taxon>Strophariaceae</taxon>
        <taxon>Galerina</taxon>
    </lineage>
</organism>
<dbReference type="PANTHER" id="PTHR19959:SF119">
    <property type="entry name" value="FUNGAL LIPASE-LIKE DOMAIN-CONTAINING PROTEIN"/>
    <property type="match status" value="1"/>
</dbReference>
<dbReference type="HOGENOM" id="CLU_009594_0_0_1"/>
<accession>A0A067SZQ4</accession>
<dbReference type="AlphaFoldDB" id="A0A067SZQ4"/>
<keyword evidence="2" id="KW-1185">Reference proteome</keyword>
<sequence>MADSLSVVSARTLATVLEEITSVAQTLERLFIRASENLQDTHSLAAEIVQTVKQLKDFCDEHYDVCDSSDDMKRALFDLVRDLKLVYTECRDLLVAPAEGKVRKLKVTLGARRNRSKIESDVLELRNRVSKCHTQVMMFALMNTESQLVPMDNSGSQILTIIEREIARMQIPDDRLIAFLGTSSAMLSTLPRELSLNIISDTYLRLQIDAIDEYLVELSSAGSYPVEEPMDAYLQPYQPVVVSLGTQDTNTLRQDIIAKTVEIQEFLRNDSSTLSVQTGAWEMVNLSIGLFSLEMYQEAATMGLWTVNLFRTLVATNSAIYSPYLAHSLRHLARYYSEISDFDGARSAIQECITISRRLHNSSTDLELKGQIVPVLTMSAYLASRRGENNRALEDAEEAVRIFEGMIQENRRSYESSIQLIRTEQEWAQALANFSDKAVCDYSRALQQLSNSFQDAGRLAEAINAQQKATTIMAFISRYYPEGTLEPELADMYFRLSHQDFHDVVPLDEALGYAQQAVEVYRKLAEKDSKKHSKSLCHALWEQANILGKQTRYDEALAVWKEIAALARDIMADQLFHANALEQVSWSLRRLKRHDEAASTRAETVKVYNTVLKTTSVTEADTYYDLAVDLQLALRYTEAVRAAQMAVTQYRALAFADPAKYTKNVAKGLNCLTGILIHANEQEQAFNEGHEALKLYESLIRDDSGVLSEYTRCLSLNSFLGVVSSNENKSIERIQDVIRHSRELIKQFPPTAEEESLLIRAIINYSRILTNFNRLPEASVVVQEALVWYDENAATSHKAVFQHMDCLIEIGSLLDHQGFTEKALVPIQKAVDVGKPFSSNPPVASMVAGSMHRCAQLFLEMGRYAEGVVASEEAVAFAREATLENISEFIGCLQVASIAYKYTGQAQKAIDAITEALELCRSEAIAELAKTRVLLLLYLPQCLQYLSSSIAAAGREADALPLAQESVDEALKLKNKLATLSWSDIEPTYMSALSNLATRLAANDDLPRALELTVQCRTYYEGRSQTRNGAYTALACVLVAEGILHCASGRHEEGLAAKAKLEEMQKRLETDFPSLARLVEIELDGEKNLASWIALVAKLDLQCHHQD</sequence>
<dbReference type="EMBL" id="KL142386">
    <property type="protein sequence ID" value="KDR73169.1"/>
    <property type="molecule type" value="Genomic_DNA"/>
</dbReference>
<dbReference type="Gene3D" id="1.25.40.10">
    <property type="entry name" value="Tetratricopeptide repeat domain"/>
    <property type="match status" value="4"/>
</dbReference>
<protein>
    <recommendedName>
        <fullName evidence="3">TPR-like protein</fullName>
    </recommendedName>
</protein>
<evidence type="ECO:0000313" key="2">
    <source>
        <dbReference type="Proteomes" id="UP000027222"/>
    </source>
</evidence>
<proteinExistence type="predicted"/>
<name>A0A067SZQ4_GALM3</name>
<reference evidence="2" key="1">
    <citation type="journal article" date="2014" name="Proc. Natl. Acad. Sci. U.S.A.">
        <title>Extensive sampling of basidiomycete genomes demonstrates inadequacy of the white-rot/brown-rot paradigm for wood decay fungi.</title>
        <authorList>
            <person name="Riley R."/>
            <person name="Salamov A.A."/>
            <person name="Brown D.W."/>
            <person name="Nagy L.G."/>
            <person name="Floudas D."/>
            <person name="Held B.W."/>
            <person name="Levasseur A."/>
            <person name="Lombard V."/>
            <person name="Morin E."/>
            <person name="Otillar R."/>
            <person name="Lindquist E.A."/>
            <person name="Sun H."/>
            <person name="LaButti K.M."/>
            <person name="Schmutz J."/>
            <person name="Jabbour D."/>
            <person name="Luo H."/>
            <person name="Baker S.E."/>
            <person name="Pisabarro A.G."/>
            <person name="Walton J.D."/>
            <person name="Blanchette R.A."/>
            <person name="Henrissat B."/>
            <person name="Martin F."/>
            <person name="Cullen D."/>
            <person name="Hibbett D.S."/>
            <person name="Grigoriev I.V."/>
        </authorList>
    </citation>
    <scope>NUCLEOTIDE SEQUENCE [LARGE SCALE GENOMIC DNA]</scope>
    <source>
        <strain evidence="2">CBS 339.88</strain>
    </source>
</reference>
<dbReference type="InterPro" id="IPR011990">
    <property type="entry name" value="TPR-like_helical_dom_sf"/>
</dbReference>